<dbReference type="AlphaFoldDB" id="W0F5X1"/>
<dbReference type="KEGG" id="nso:NIASO_03640"/>
<name>W0F5X1_9BACT</name>
<sequence length="45" mass="5005">MGEEIKQNEVVDRNEKDGINNQVFEGLLSTINAIPGVMDRTSIKT</sequence>
<evidence type="ECO:0000313" key="1">
    <source>
        <dbReference type="EMBL" id="AHF17203.1"/>
    </source>
</evidence>
<organism evidence="1 2">
    <name type="scientific">Niabella soli DSM 19437</name>
    <dbReference type="NCBI Taxonomy" id="929713"/>
    <lineage>
        <taxon>Bacteria</taxon>
        <taxon>Pseudomonadati</taxon>
        <taxon>Bacteroidota</taxon>
        <taxon>Chitinophagia</taxon>
        <taxon>Chitinophagales</taxon>
        <taxon>Chitinophagaceae</taxon>
        <taxon>Niabella</taxon>
    </lineage>
</organism>
<dbReference type="HOGENOM" id="CLU_3202545_0_0_10"/>
<protein>
    <submittedName>
        <fullName evidence="1">Uncharacterized protein</fullName>
    </submittedName>
</protein>
<reference evidence="1 2" key="1">
    <citation type="submission" date="2013-12" db="EMBL/GenBank/DDBJ databases">
        <authorList>
            <consortium name="DOE Joint Genome Institute"/>
            <person name="Eisen J."/>
            <person name="Huntemann M."/>
            <person name="Han J."/>
            <person name="Chen A."/>
            <person name="Kyrpides N."/>
            <person name="Mavromatis K."/>
            <person name="Markowitz V."/>
            <person name="Palaniappan K."/>
            <person name="Ivanova N."/>
            <person name="Schaumberg A."/>
            <person name="Pati A."/>
            <person name="Liolios K."/>
            <person name="Nordberg H.P."/>
            <person name="Cantor M.N."/>
            <person name="Hua S.X."/>
            <person name="Woyke T."/>
        </authorList>
    </citation>
    <scope>NUCLEOTIDE SEQUENCE [LARGE SCALE GENOMIC DNA]</scope>
    <source>
        <strain evidence="2">DSM 19437</strain>
    </source>
</reference>
<proteinExistence type="predicted"/>
<dbReference type="EMBL" id="CP007035">
    <property type="protein sequence ID" value="AHF17203.1"/>
    <property type="molecule type" value="Genomic_DNA"/>
</dbReference>
<dbReference type="Proteomes" id="UP000003586">
    <property type="component" value="Chromosome"/>
</dbReference>
<evidence type="ECO:0000313" key="2">
    <source>
        <dbReference type="Proteomes" id="UP000003586"/>
    </source>
</evidence>
<accession>W0F5X1</accession>
<gene>
    <name evidence="1" type="ORF">NIASO_03640</name>
</gene>
<keyword evidence="2" id="KW-1185">Reference proteome</keyword>